<evidence type="ECO:0008006" key="4">
    <source>
        <dbReference type="Google" id="ProtNLM"/>
    </source>
</evidence>
<sequence>MWHKRRVKTRPGRNHCKWCHCLPTCRKILSLKQRCRHYRDLANNGLVGQIRASESVPSDLDAEHDATAPEISDNGNSIADSSSPDPDISDDNNDRSSSSSSHVEPSVVQDEEFGPWDWSPQMIHLMDYQTSYKSTPGSISDVFNGTHYRKLVGEYIEVDGKRLLHHYFCDRRDIALTLCTDSYLLYKSNRGRPTATPVILQNYNILLTQRTCHKHLICVGIIPSPRQLKELSSFLSPLDNELAELTYGVPTFDTDKRVLFDLHTYVIFKLGDILAIQKFLEIKGHNSIFPCRSCKIKAVCGLGKTHYAALQPPKNTPNPLIWDPEHLPMRTHLNFISTFENISKAPSKAAKGKDHKEDRYSWFTWTEWFHLLLENVIPNLVNLWTGQFKGLKSSTDKFTIAVKVWEEITQEMMAAMQHIPTVALMKLMLRFHLTEEEVGNIEVCMHTIHGLLHITKGIHYCGPAWTMWSFFMERYCGTLHNLNNTLLHSIILEQLSVHYDISAELALWDNHADDGPTAFKQKIAQYVAQVLGKQESEVKICLPLPTLFAGKLRICGGGDFFWTTAVSHRPAAPARRNCYIKYEVILEACNHHLVRVIRYGDLEKIFVLTLPSNKFFASLSGKTLVLALITPWNTKGKDTASENTYLLSCRATIAVVGLVPVGKRWGIIDRMSAVSAQGFADMGTWEGTPEENKSETEDVDELFYT</sequence>
<gene>
    <name evidence="2" type="ORF">M404DRAFT_1002245</name>
</gene>
<evidence type="ECO:0000313" key="2">
    <source>
        <dbReference type="EMBL" id="KIO02629.1"/>
    </source>
</evidence>
<evidence type="ECO:0000313" key="3">
    <source>
        <dbReference type="Proteomes" id="UP000054217"/>
    </source>
</evidence>
<keyword evidence="3" id="KW-1185">Reference proteome</keyword>
<dbReference type="Proteomes" id="UP000054217">
    <property type="component" value="Unassembled WGS sequence"/>
</dbReference>
<reference evidence="3" key="2">
    <citation type="submission" date="2015-01" db="EMBL/GenBank/DDBJ databases">
        <title>Evolutionary Origins and Diversification of the Mycorrhizal Mutualists.</title>
        <authorList>
            <consortium name="DOE Joint Genome Institute"/>
            <consortium name="Mycorrhizal Genomics Consortium"/>
            <person name="Kohler A."/>
            <person name="Kuo A."/>
            <person name="Nagy L.G."/>
            <person name="Floudas D."/>
            <person name="Copeland A."/>
            <person name="Barry K.W."/>
            <person name="Cichocki N."/>
            <person name="Veneault-Fourrey C."/>
            <person name="LaButti K."/>
            <person name="Lindquist E.A."/>
            <person name="Lipzen A."/>
            <person name="Lundell T."/>
            <person name="Morin E."/>
            <person name="Murat C."/>
            <person name="Riley R."/>
            <person name="Ohm R."/>
            <person name="Sun H."/>
            <person name="Tunlid A."/>
            <person name="Henrissat B."/>
            <person name="Grigoriev I.V."/>
            <person name="Hibbett D.S."/>
            <person name="Martin F."/>
        </authorList>
    </citation>
    <scope>NUCLEOTIDE SEQUENCE [LARGE SCALE GENOMIC DNA]</scope>
    <source>
        <strain evidence="3">Marx 270</strain>
    </source>
</reference>
<dbReference type="Pfam" id="PF02992">
    <property type="entry name" value="Transposase_21"/>
    <property type="match status" value="1"/>
</dbReference>
<name>A0A0C3P5P7_PISTI</name>
<dbReference type="InParanoid" id="A0A0C3P5P7"/>
<accession>A0A0C3P5P7</accession>
<proteinExistence type="predicted"/>
<protein>
    <recommendedName>
        <fullName evidence="4">Transposase family Tnp2 protein</fullName>
    </recommendedName>
</protein>
<evidence type="ECO:0000256" key="1">
    <source>
        <dbReference type="SAM" id="MobiDB-lite"/>
    </source>
</evidence>
<dbReference type="InterPro" id="IPR004242">
    <property type="entry name" value="Transposase_21"/>
</dbReference>
<dbReference type="STRING" id="870435.A0A0C3P5P7"/>
<dbReference type="EMBL" id="KN831981">
    <property type="protein sequence ID" value="KIO02629.1"/>
    <property type="molecule type" value="Genomic_DNA"/>
</dbReference>
<organism evidence="2 3">
    <name type="scientific">Pisolithus tinctorius Marx 270</name>
    <dbReference type="NCBI Taxonomy" id="870435"/>
    <lineage>
        <taxon>Eukaryota</taxon>
        <taxon>Fungi</taxon>
        <taxon>Dikarya</taxon>
        <taxon>Basidiomycota</taxon>
        <taxon>Agaricomycotina</taxon>
        <taxon>Agaricomycetes</taxon>
        <taxon>Agaricomycetidae</taxon>
        <taxon>Boletales</taxon>
        <taxon>Sclerodermatineae</taxon>
        <taxon>Pisolithaceae</taxon>
        <taxon>Pisolithus</taxon>
    </lineage>
</organism>
<dbReference type="AlphaFoldDB" id="A0A0C3P5P7"/>
<feature type="region of interest" description="Disordered" evidence="1">
    <location>
        <begin position="55"/>
        <end position="109"/>
    </location>
</feature>
<feature type="region of interest" description="Disordered" evidence="1">
    <location>
        <begin position="685"/>
        <end position="705"/>
    </location>
</feature>
<dbReference type="OrthoDB" id="6613063at2759"/>
<reference evidence="2 3" key="1">
    <citation type="submission" date="2014-04" db="EMBL/GenBank/DDBJ databases">
        <authorList>
            <consortium name="DOE Joint Genome Institute"/>
            <person name="Kuo A."/>
            <person name="Kohler A."/>
            <person name="Costa M.D."/>
            <person name="Nagy L.G."/>
            <person name="Floudas D."/>
            <person name="Copeland A."/>
            <person name="Barry K.W."/>
            <person name="Cichocki N."/>
            <person name="Veneault-Fourrey C."/>
            <person name="LaButti K."/>
            <person name="Lindquist E.A."/>
            <person name="Lipzen A."/>
            <person name="Lundell T."/>
            <person name="Morin E."/>
            <person name="Murat C."/>
            <person name="Sun H."/>
            <person name="Tunlid A."/>
            <person name="Henrissat B."/>
            <person name="Grigoriev I.V."/>
            <person name="Hibbett D.S."/>
            <person name="Martin F."/>
            <person name="Nordberg H.P."/>
            <person name="Cantor M.N."/>
            <person name="Hua S.X."/>
        </authorList>
    </citation>
    <scope>NUCLEOTIDE SEQUENCE [LARGE SCALE GENOMIC DNA]</scope>
    <source>
        <strain evidence="2 3">Marx 270</strain>
    </source>
</reference>
<feature type="compositionally biased region" description="Low complexity" evidence="1">
    <location>
        <begin position="77"/>
        <end position="86"/>
    </location>
</feature>
<dbReference type="HOGENOM" id="CLU_391335_0_0_1"/>